<dbReference type="EMBL" id="JBHSZV010000027">
    <property type="protein sequence ID" value="MFC7062441.1"/>
    <property type="molecule type" value="Genomic_DNA"/>
</dbReference>
<organism evidence="4 5">
    <name type="scientific">Halobacillus seohaensis</name>
    <dbReference type="NCBI Taxonomy" id="447421"/>
    <lineage>
        <taxon>Bacteria</taxon>
        <taxon>Bacillati</taxon>
        <taxon>Bacillota</taxon>
        <taxon>Bacilli</taxon>
        <taxon>Bacillales</taxon>
        <taxon>Bacillaceae</taxon>
        <taxon>Halobacillus</taxon>
    </lineage>
</organism>
<dbReference type="NCBIfam" id="TIGR01168">
    <property type="entry name" value="YSIRK_signal"/>
    <property type="match status" value="1"/>
</dbReference>
<reference evidence="5" key="1">
    <citation type="journal article" date="2019" name="Int. J. Syst. Evol. Microbiol.">
        <title>The Global Catalogue of Microorganisms (GCM) 10K type strain sequencing project: providing services to taxonomists for standard genome sequencing and annotation.</title>
        <authorList>
            <consortium name="The Broad Institute Genomics Platform"/>
            <consortium name="The Broad Institute Genome Sequencing Center for Infectious Disease"/>
            <person name="Wu L."/>
            <person name="Ma J."/>
        </authorList>
    </citation>
    <scope>NUCLEOTIDE SEQUENCE [LARGE SCALE GENOMIC DNA]</scope>
    <source>
        <strain evidence="5">CGMCC 4.1621</strain>
    </source>
</reference>
<dbReference type="RefSeq" id="WP_204709404.1">
    <property type="nucleotide sequence ID" value="NZ_JBHSZV010000027.1"/>
</dbReference>
<keyword evidence="1" id="KW-0732">Signal</keyword>
<dbReference type="InterPro" id="IPR005877">
    <property type="entry name" value="YSIRK_signal_dom"/>
</dbReference>
<keyword evidence="3" id="KW-0812">Transmembrane</keyword>
<evidence type="ECO:0000256" key="3">
    <source>
        <dbReference type="SAM" id="Phobius"/>
    </source>
</evidence>
<comment type="caution">
    <text evidence="4">The sequence shown here is derived from an EMBL/GenBank/DDBJ whole genome shotgun (WGS) entry which is preliminary data.</text>
</comment>
<dbReference type="Proteomes" id="UP001596410">
    <property type="component" value="Unassembled WGS sequence"/>
</dbReference>
<keyword evidence="3" id="KW-1133">Transmembrane helix</keyword>
<evidence type="ECO:0000256" key="2">
    <source>
        <dbReference type="SAM" id="MobiDB-lite"/>
    </source>
</evidence>
<feature type="compositionally biased region" description="Basic and acidic residues" evidence="2">
    <location>
        <begin position="1"/>
        <end position="15"/>
    </location>
</feature>
<protein>
    <submittedName>
        <fullName evidence="4">YSIRK-type signal peptide-containing protein</fullName>
    </submittedName>
</protein>
<sequence length="390" mass="44972">MDNKDSNHVERELKKLPAHKLSQSNKKEMHHQLMETVGKHEEKERRGEKMKKFTVGIASVAVAGLFVFLGVTTINPDPNQQDQVTEQQEIDEFNKETAREVMEKYRESFATLVEAGNDDGLITTFESKEEVKSHFTEVMSEDLASWMVDSYVNEEDGNLYVVAKDSPTWLAEDTDFQIEEVSNDHYKIIQERDNELLGHVEMIFHSEWQEGKWILSEIESTQLEQQVSIEQQAQTILHTIDQGNMKGLAQHVHPEKGLLFSPYVNVEDDSLVFQKNEISSLLDEEQPYVWGQQDGNGRDIELTPSEYFDQILFEKPFQNPDEINVDQLEQRGTTKNNIDEAFPQSRVVEFYVAGSGESADMNWGSLYVVFEQDENEVWKVVALVNDKWTI</sequence>
<keyword evidence="5" id="KW-1185">Reference proteome</keyword>
<evidence type="ECO:0000313" key="4">
    <source>
        <dbReference type="EMBL" id="MFC7062441.1"/>
    </source>
</evidence>
<accession>A0ABW2ENE5</accession>
<name>A0ABW2ENE5_9BACI</name>
<feature type="region of interest" description="Disordered" evidence="2">
    <location>
        <begin position="1"/>
        <end position="29"/>
    </location>
</feature>
<feature type="transmembrane region" description="Helical" evidence="3">
    <location>
        <begin position="53"/>
        <end position="74"/>
    </location>
</feature>
<gene>
    <name evidence="4" type="ORF">ACFQIC_11290</name>
</gene>
<evidence type="ECO:0000313" key="5">
    <source>
        <dbReference type="Proteomes" id="UP001596410"/>
    </source>
</evidence>
<keyword evidence="3" id="KW-0472">Membrane</keyword>
<evidence type="ECO:0000256" key="1">
    <source>
        <dbReference type="ARBA" id="ARBA00022729"/>
    </source>
</evidence>
<proteinExistence type="predicted"/>